<evidence type="ECO:0000256" key="1">
    <source>
        <dbReference type="SAM" id="Phobius"/>
    </source>
</evidence>
<evidence type="ECO:0000313" key="4">
    <source>
        <dbReference type="EMBL" id="TXK64584.1"/>
    </source>
</evidence>
<dbReference type="GO" id="GO:0003916">
    <property type="term" value="F:DNA topoisomerase activity"/>
    <property type="evidence" value="ECO:0007669"/>
    <property type="project" value="InterPro"/>
</dbReference>
<sequence length="224" mass="24591">MYTAIATHSLPVFAWILLAVFSISALVSFVERRKRSHLFATRTDLAAIRELDWRQFEMLIGEAFRQQGYRVTESGLGGPDGGVDLVLHRDGKKTLVQCKHWRNRQIPVSTVREMFGLLQHHGADAVSIICTGTFSADARRFAVGKPIDLVGDDRLVDLLRKERCGSVPLASADPTSVPPPPGAVGPPPCGACGSETVVRKNRSTGSEFLGCSQYPRCRFTAEIR</sequence>
<dbReference type="GO" id="GO:0006265">
    <property type="term" value="P:DNA topological change"/>
    <property type="evidence" value="ECO:0007669"/>
    <property type="project" value="InterPro"/>
</dbReference>
<keyword evidence="4" id="KW-0255">Endonuclease</keyword>
<dbReference type="GO" id="GO:0015666">
    <property type="term" value="F:restriction endodeoxyribonuclease activity"/>
    <property type="evidence" value="ECO:0007669"/>
    <property type="project" value="TreeGrafter"/>
</dbReference>
<dbReference type="Gene3D" id="3.40.1350.10">
    <property type="match status" value="1"/>
</dbReference>
<dbReference type="InterPro" id="IPR013498">
    <property type="entry name" value="Topo_IA_Znf"/>
</dbReference>
<reference evidence="4 5" key="1">
    <citation type="submission" date="2019-08" db="EMBL/GenBank/DDBJ databases">
        <authorList>
            <person name="Karlyshev A.V."/>
        </authorList>
    </citation>
    <scope>NUCLEOTIDE SEQUENCE [LARGE SCALE GENOMIC DNA]</scope>
    <source>
        <strain evidence="4 5">Alg18-2.2</strain>
    </source>
</reference>
<dbReference type="SUPFAM" id="SSF52980">
    <property type="entry name" value="Restriction endonuclease-like"/>
    <property type="match status" value="1"/>
</dbReference>
<dbReference type="Proteomes" id="UP000321248">
    <property type="component" value="Unassembled WGS sequence"/>
</dbReference>
<gene>
    <name evidence="4" type="ORF">FU658_05180</name>
</gene>
<dbReference type="GO" id="GO:0009307">
    <property type="term" value="P:DNA restriction-modification system"/>
    <property type="evidence" value="ECO:0007669"/>
    <property type="project" value="InterPro"/>
</dbReference>
<evidence type="ECO:0000259" key="3">
    <source>
        <dbReference type="Pfam" id="PF04471"/>
    </source>
</evidence>
<comment type="caution">
    <text evidence="4">The sequence shown here is derived from an EMBL/GenBank/DDBJ whole genome shotgun (WGS) entry which is preliminary data.</text>
</comment>
<keyword evidence="4" id="KW-0378">Hydrolase</keyword>
<dbReference type="EMBL" id="VRTS01000003">
    <property type="protein sequence ID" value="TXK64584.1"/>
    <property type="molecule type" value="Genomic_DNA"/>
</dbReference>
<dbReference type="Pfam" id="PF01396">
    <property type="entry name" value="Zn_ribbon_Top1"/>
    <property type="match status" value="1"/>
</dbReference>
<keyword evidence="4" id="KW-0540">Nuclease</keyword>
<dbReference type="AlphaFoldDB" id="A0A5C8KXL2"/>
<dbReference type="InterPro" id="IPR052906">
    <property type="entry name" value="Type_IV_Methyl-Rstrct_Enzyme"/>
</dbReference>
<keyword evidence="1" id="KW-1133">Transmembrane helix</keyword>
<accession>A0A5C8KXL2</accession>
<dbReference type="GO" id="GO:0003677">
    <property type="term" value="F:DNA binding"/>
    <property type="evidence" value="ECO:0007669"/>
    <property type="project" value="InterPro"/>
</dbReference>
<keyword evidence="1" id="KW-0472">Membrane</keyword>
<proteinExistence type="predicted"/>
<evidence type="ECO:0000259" key="2">
    <source>
        <dbReference type="Pfam" id="PF01396"/>
    </source>
</evidence>
<dbReference type="Pfam" id="PF04471">
    <property type="entry name" value="Mrr_cat"/>
    <property type="match status" value="1"/>
</dbReference>
<feature type="transmembrane region" description="Helical" evidence="1">
    <location>
        <begin position="12"/>
        <end position="30"/>
    </location>
</feature>
<dbReference type="PANTHER" id="PTHR30015:SF7">
    <property type="entry name" value="TYPE IV METHYL-DIRECTED RESTRICTION ENZYME ECOKMRR"/>
    <property type="match status" value="1"/>
</dbReference>
<dbReference type="InterPro" id="IPR007560">
    <property type="entry name" value="Restrct_endonuc_IV_Mrr"/>
</dbReference>
<dbReference type="InterPro" id="IPR011335">
    <property type="entry name" value="Restrct_endonuc-II-like"/>
</dbReference>
<feature type="domain" description="DNA topoisomerase type IA zn finger" evidence="2">
    <location>
        <begin position="189"/>
        <end position="222"/>
    </location>
</feature>
<dbReference type="GO" id="GO:0005694">
    <property type="term" value="C:chromosome"/>
    <property type="evidence" value="ECO:0007669"/>
    <property type="project" value="InterPro"/>
</dbReference>
<dbReference type="OrthoDB" id="5782056at2"/>
<evidence type="ECO:0000313" key="5">
    <source>
        <dbReference type="Proteomes" id="UP000321248"/>
    </source>
</evidence>
<dbReference type="InterPro" id="IPR011856">
    <property type="entry name" value="tRNA_endonuc-like_dom_sf"/>
</dbReference>
<keyword evidence="1" id="KW-0812">Transmembrane</keyword>
<dbReference type="PANTHER" id="PTHR30015">
    <property type="entry name" value="MRR RESTRICTION SYSTEM PROTEIN"/>
    <property type="match status" value="1"/>
</dbReference>
<feature type="domain" description="Restriction endonuclease type IV Mrr" evidence="3">
    <location>
        <begin position="48"/>
        <end position="159"/>
    </location>
</feature>
<organism evidence="4 5">
    <name type="scientific">Alkalisalibacterium limincola</name>
    <dbReference type="NCBI Taxonomy" id="2699169"/>
    <lineage>
        <taxon>Bacteria</taxon>
        <taxon>Pseudomonadati</taxon>
        <taxon>Pseudomonadota</taxon>
        <taxon>Gammaproteobacteria</taxon>
        <taxon>Lysobacterales</taxon>
        <taxon>Lysobacteraceae</taxon>
        <taxon>Alkalisalibacterium</taxon>
    </lineage>
</organism>
<protein>
    <submittedName>
        <fullName evidence="4">Restriction endonuclease</fullName>
    </submittedName>
</protein>
<keyword evidence="5" id="KW-1185">Reference proteome</keyword>
<dbReference type="Gene3D" id="3.30.65.10">
    <property type="entry name" value="Bacterial Topoisomerase I, domain 1"/>
    <property type="match status" value="1"/>
</dbReference>
<name>A0A5C8KXL2_9GAMM</name>